<dbReference type="OrthoDB" id="9757917at2"/>
<feature type="compositionally biased region" description="Basic and acidic residues" evidence="1">
    <location>
        <begin position="1003"/>
        <end position="1020"/>
    </location>
</feature>
<evidence type="ECO:0000313" key="4">
    <source>
        <dbReference type="Proteomes" id="UP000198327"/>
    </source>
</evidence>
<sequence>MAVNNVERVHKTLGLLGPALNTFIANTLAPDLGDKSWIELLRAKDATKGASPDKAYNADDVQNGLRMLTDNIPNAIKKGWYPFDAKLSRVQKSYAEELKDVRNRAQHFEPFTNDEAQRALDTAELFLKAIGAPAEAEQVRKIRLDLRRVASDREDTRAARTLGTADVRADNLPPWREVISPHPDVASDNFNAAEFAADLHTVAEGGEAGEYSDAVQFFERTYLTEGLRDLIQRNVARLSGDMNASPVVNLQTNFGGGKTHSMLALWHLASGLKSGNFPDDVAALARPLDTLPSGVRRVALVGNQMEPATEDTRDGRPNIRTMWGELAWQLGGQDAYDVIAESDRASTNPGASLRELFDLYSPAVILIDEWVAYARQLITPQELPSGSFDTQFTFAQTLTEAAKAVKGIQVVISIPASYDNRVDSDEINDEEVGGENGREALARLKSIVGRTADHWLPANPQESFEIVRRRIFVAPDGDTLAKISSISKALVEYYRKYHSEFPSQTTDLDYVDRIKQCYPIHPELFDRLYEDWSTMNRFQRTRGVLRMMNRIVGTLWRSEDAAPFIMPGLIPLETDSVITEITQYLDDGWRPILTSDVAGENSAPRNIDQQNEHLGRRRVARRLAKTIFMDATPTLHTAHKGIDKQRIFLGTAMPGDVPGNFHSALDHLANNSTYLYTDAGRYWYDTQANTTRAARDHADNLPKADVWAEIERRLEIARRSTQDKSFVGIHVCPSSTGDVPDEPATRLVIVPPEFTHTARSTSSTALEWARNCLEHRGTANRGYKNSLIFLAVDFNRAKELDEAVRQFLAWQYVKDNADGLGLGGQQTRQAQDRVTKANTVVDGRLLDTFTWAIAASQPSGPSYVLETFNAGGTTTDLVARTVTRMVEKSQLSMTRSSSLISMDLTSENLAPSWAPGHISVGALYALYATYPYLARLKNRDALVDGLLSVYNDTTWQLSGFGFAAGFDEATGEYLDIHLPSDVATPQLSDDALVVKPDLAQAQRDRDIQKVTGEAGEKPGEDGPGDGPGGTGTGGGKGGGKPEAVRMTRYFGSATLDGNFPARDFSTIQQEILANLSGLSGTNVDVRIEISASNSNGFDDSLIRTVRENASTLGFDQSEFDIS</sequence>
<dbReference type="EMBL" id="FZOW01000016">
    <property type="protein sequence ID" value="SNT38517.1"/>
    <property type="molecule type" value="Genomic_DNA"/>
</dbReference>
<evidence type="ECO:0000256" key="1">
    <source>
        <dbReference type="SAM" id="MobiDB-lite"/>
    </source>
</evidence>
<protein>
    <submittedName>
        <fullName evidence="3">Predicted ATPase, AAA+ superfamily</fullName>
    </submittedName>
</protein>
<accession>A0A239M6I4</accession>
<dbReference type="InterPro" id="IPR041650">
    <property type="entry name" value="HEPN_Swt1"/>
</dbReference>
<proteinExistence type="predicted"/>
<keyword evidence="4" id="KW-1185">Reference proteome</keyword>
<feature type="compositionally biased region" description="Gly residues" evidence="1">
    <location>
        <begin position="1024"/>
        <end position="1040"/>
    </location>
</feature>
<dbReference type="InterPro" id="IPR007555">
    <property type="entry name" value="DUF499"/>
</dbReference>
<evidence type="ECO:0000313" key="3">
    <source>
        <dbReference type="EMBL" id="SNT38517.1"/>
    </source>
</evidence>
<gene>
    <name evidence="3" type="ORF">SAMN05421642_11674</name>
</gene>
<dbReference type="AlphaFoldDB" id="A0A239M6I4"/>
<evidence type="ECO:0000259" key="2">
    <source>
        <dbReference type="Pfam" id="PF18731"/>
    </source>
</evidence>
<name>A0A239M6I4_9NOCA</name>
<dbReference type="Pfam" id="PF18731">
    <property type="entry name" value="HEPN_Swt1"/>
    <property type="match status" value="1"/>
</dbReference>
<dbReference type="RefSeq" id="WP_089250630.1">
    <property type="nucleotide sequence ID" value="NZ_FZOW01000016.1"/>
</dbReference>
<organism evidence="3 4">
    <name type="scientific">Rhodococcoides kyotonense</name>
    <dbReference type="NCBI Taxonomy" id="398843"/>
    <lineage>
        <taxon>Bacteria</taxon>
        <taxon>Bacillati</taxon>
        <taxon>Actinomycetota</taxon>
        <taxon>Actinomycetes</taxon>
        <taxon>Mycobacteriales</taxon>
        <taxon>Nocardiaceae</taxon>
        <taxon>Rhodococcoides</taxon>
    </lineage>
</organism>
<feature type="region of interest" description="Disordered" evidence="1">
    <location>
        <begin position="1003"/>
        <end position="1043"/>
    </location>
</feature>
<dbReference type="Pfam" id="PF04465">
    <property type="entry name" value="DUF499"/>
    <property type="match status" value="1"/>
</dbReference>
<dbReference type="Proteomes" id="UP000198327">
    <property type="component" value="Unassembled WGS sequence"/>
</dbReference>
<reference evidence="4" key="1">
    <citation type="submission" date="2017-06" db="EMBL/GenBank/DDBJ databases">
        <authorList>
            <person name="Varghese N."/>
            <person name="Submissions S."/>
        </authorList>
    </citation>
    <scope>NUCLEOTIDE SEQUENCE [LARGE SCALE GENOMIC DNA]</scope>
    <source>
        <strain evidence="4">JCM 23211</strain>
    </source>
</reference>
<feature type="domain" description="Swt1-like HEPN" evidence="2">
    <location>
        <begin position="11"/>
        <end position="131"/>
    </location>
</feature>